<reference evidence="3" key="1">
    <citation type="journal article" date="2023" name="bioRxiv">
        <title>Complete genome of the Medicago anthracnose fungus, Colletotrichum destructivum, reveals a mini-chromosome-like region within a core chromosome.</title>
        <authorList>
            <person name="Lapalu N."/>
            <person name="Simon A."/>
            <person name="Lu A."/>
            <person name="Plaumann P.-L."/>
            <person name="Amselem J."/>
            <person name="Pigne S."/>
            <person name="Auger A."/>
            <person name="Koch C."/>
            <person name="Dallery J.-F."/>
            <person name="O'Connell R.J."/>
        </authorList>
    </citation>
    <scope>NUCLEOTIDE SEQUENCE [LARGE SCALE GENOMIC DNA]</scope>
    <source>
        <strain evidence="3">CBS 520.97</strain>
    </source>
</reference>
<feature type="compositionally biased region" description="Polar residues" evidence="1">
    <location>
        <begin position="212"/>
        <end position="231"/>
    </location>
</feature>
<feature type="region of interest" description="Disordered" evidence="1">
    <location>
        <begin position="187"/>
        <end position="246"/>
    </location>
</feature>
<proteinExistence type="predicted"/>
<feature type="compositionally biased region" description="Polar residues" evidence="1">
    <location>
        <begin position="305"/>
        <end position="314"/>
    </location>
</feature>
<dbReference type="AlphaFoldDB" id="A0AAX4ILD3"/>
<dbReference type="GeneID" id="87945335"/>
<gene>
    <name evidence="2" type="ORF">CDEST_08832</name>
</gene>
<organism evidence="2 3">
    <name type="scientific">Colletotrichum destructivum</name>
    <dbReference type="NCBI Taxonomy" id="34406"/>
    <lineage>
        <taxon>Eukaryota</taxon>
        <taxon>Fungi</taxon>
        <taxon>Dikarya</taxon>
        <taxon>Ascomycota</taxon>
        <taxon>Pezizomycotina</taxon>
        <taxon>Sordariomycetes</taxon>
        <taxon>Hypocreomycetidae</taxon>
        <taxon>Glomerellales</taxon>
        <taxon>Glomerellaceae</taxon>
        <taxon>Colletotrichum</taxon>
        <taxon>Colletotrichum destructivum species complex</taxon>
    </lineage>
</organism>
<accession>A0AAX4ILD3</accession>
<keyword evidence="3" id="KW-1185">Reference proteome</keyword>
<protein>
    <submittedName>
        <fullName evidence="2">Uncharacterized protein</fullName>
    </submittedName>
</protein>
<feature type="compositionally biased region" description="Basic and acidic residues" evidence="1">
    <location>
        <begin position="316"/>
        <end position="327"/>
    </location>
</feature>
<evidence type="ECO:0000256" key="1">
    <source>
        <dbReference type="SAM" id="MobiDB-lite"/>
    </source>
</evidence>
<dbReference type="EMBL" id="CP137309">
    <property type="protein sequence ID" value="WQF83818.1"/>
    <property type="molecule type" value="Genomic_DNA"/>
</dbReference>
<name>A0AAX4ILD3_9PEZI</name>
<dbReference type="KEGG" id="cdet:87945335"/>
<dbReference type="RefSeq" id="XP_062781042.1">
    <property type="nucleotide sequence ID" value="XM_062924991.1"/>
</dbReference>
<sequence>MAPKLQVWAFTLAHACVRQRLFHEYEWDTISQLENAVITIKQERLLARFIESRDHPSKEPNHVLTVPLQGHQALRLGLGSRDGNIAPEFTYALRYKQETGAVNIKLRADDITKEVALQFKNSNDQDQVLRLFQGLGLRLESYRGPPRQQVSQQPSWSSSIASNSQSMSANQSFEFSRSATLRHYNSDRLSSVLPDKRDASSRPRSVLANGQRPMTSLGQHNGANRQSSFSLGASLPSERARTASTDQRGMTTHYMPFPHRQCTPALLSTSATHLRPPQSYSPPLIQHREMYLSPSVESLSIDEVAQSTSRSASNAEFRDMLPPRRELPFISGKQAESTVPKRSGEQSEDLNPKRSSTRASQGTEFYQQPTPQTISKTGLSVEQAEKAPQRRLLVIKRKDNDAVENSVVKKRKSDLPSKPVSTSPILLPIVPSAPFKRKPIVRQSGISSNPDSPSFNSAAQKSDNVGRGCLGSALTFDTIESREMAHVKELQSTDATHLRAADKIPNLSGIHVNLDPTSATLAIQNRNSASLELISTNTDHSTQTLSDLSDTSAKDDDLFVAKLKLMWDIRSLQEACFQRLLADARAQQPTNENEVFEELEQNIIDICQVAVDRHGPAMADIPCEKLVTAIMELEY</sequence>
<feature type="region of interest" description="Disordered" evidence="1">
    <location>
        <begin position="302"/>
        <end position="385"/>
    </location>
</feature>
<feature type="region of interest" description="Disordered" evidence="1">
    <location>
        <begin position="144"/>
        <end position="163"/>
    </location>
</feature>
<feature type="compositionally biased region" description="Polar residues" evidence="1">
    <location>
        <begin position="353"/>
        <end position="380"/>
    </location>
</feature>
<feature type="compositionally biased region" description="Polar residues" evidence="1">
    <location>
        <begin position="444"/>
        <end position="463"/>
    </location>
</feature>
<evidence type="ECO:0000313" key="3">
    <source>
        <dbReference type="Proteomes" id="UP001322277"/>
    </source>
</evidence>
<feature type="compositionally biased region" description="Low complexity" evidence="1">
    <location>
        <begin position="148"/>
        <end position="163"/>
    </location>
</feature>
<evidence type="ECO:0000313" key="2">
    <source>
        <dbReference type="EMBL" id="WQF83818.1"/>
    </source>
</evidence>
<dbReference type="Proteomes" id="UP001322277">
    <property type="component" value="Chromosome 5"/>
</dbReference>
<feature type="region of interest" description="Disordered" evidence="1">
    <location>
        <begin position="442"/>
        <end position="463"/>
    </location>
</feature>